<evidence type="ECO:0000256" key="2">
    <source>
        <dbReference type="ARBA" id="ARBA00005697"/>
    </source>
</evidence>
<feature type="transmembrane region" description="Helical" evidence="8">
    <location>
        <begin position="269"/>
        <end position="291"/>
    </location>
</feature>
<evidence type="ECO:0000256" key="7">
    <source>
        <dbReference type="SAM" id="MobiDB-lite"/>
    </source>
</evidence>
<comment type="caution">
    <text evidence="9">The sequence shown here is derived from an EMBL/GenBank/DDBJ whole genome shotgun (WGS) entry which is preliminary data.</text>
</comment>
<evidence type="ECO:0000256" key="4">
    <source>
        <dbReference type="ARBA" id="ARBA00022692"/>
    </source>
</evidence>
<organism evidence="9 10">
    <name type="scientific">Penicillium chrysogenum</name>
    <name type="common">Penicillium notatum</name>
    <dbReference type="NCBI Taxonomy" id="5076"/>
    <lineage>
        <taxon>Eukaryota</taxon>
        <taxon>Fungi</taxon>
        <taxon>Dikarya</taxon>
        <taxon>Ascomycota</taxon>
        <taxon>Pezizomycotina</taxon>
        <taxon>Eurotiomycetes</taxon>
        <taxon>Eurotiomycetidae</taxon>
        <taxon>Eurotiales</taxon>
        <taxon>Aspergillaceae</taxon>
        <taxon>Penicillium</taxon>
        <taxon>Penicillium chrysogenum species complex</taxon>
    </lineage>
</organism>
<reference evidence="9 10" key="1">
    <citation type="journal article" date="2023" name="IMA Fungus">
        <title>Comparative genomic study of the Penicillium genus elucidates a diverse pangenome and 15 lateral gene transfer events.</title>
        <authorList>
            <person name="Petersen C."/>
            <person name="Sorensen T."/>
            <person name="Nielsen M.R."/>
            <person name="Sondergaard T.E."/>
            <person name="Sorensen J.L."/>
            <person name="Fitzpatrick D.A."/>
            <person name="Frisvad J.C."/>
            <person name="Nielsen K.L."/>
        </authorList>
    </citation>
    <scope>NUCLEOTIDE SEQUENCE [LARGE SCALE GENOMIC DNA]</scope>
    <source>
        <strain evidence="9 10">IBT 3361</strain>
    </source>
</reference>
<evidence type="ECO:0000256" key="1">
    <source>
        <dbReference type="ARBA" id="ARBA00004127"/>
    </source>
</evidence>
<feature type="transmembrane region" description="Helical" evidence="8">
    <location>
        <begin position="146"/>
        <end position="171"/>
    </location>
</feature>
<name>A0ABQ8WIM5_PENCH</name>
<dbReference type="Pfam" id="PF00860">
    <property type="entry name" value="Xan_ur_permease"/>
    <property type="match status" value="1"/>
</dbReference>
<evidence type="ECO:0000256" key="8">
    <source>
        <dbReference type="SAM" id="Phobius"/>
    </source>
</evidence>
<comment type="similarity">
    <text evidence="2">Belongs to the nucleobase:cation symporter-2 (NCS2) (TC 2.A.40) family. Azg-like subfamily.</text>
</comment>
<keyword evidence="4 8" id="KW-0812">Transmembrane</keyword>
<evidence type="ECO:0000313" key="9">
    <source>
        <dbReference type="EMBL" id="KAJ5269682.1"/>
    </source>
</evidence>
<proteinExistence type="inferred from homology"/>
<keyword evidence="6 8" id="KW-0472">Membrane</keyword>
<evidence type="ECO:0000313" key="10">
    <source>
        <dbReference type="Proteomes" id="UP001220256"/>
    </source>
</evidence>
<feature type="transmembrane region" description="Helical" evidence="8">
    <location>
        <begin position="245"/>
        <end position="262"/>
    </location>
</feature>
<sequence>MGLGNWVHDTNLRVARSPVGKWFRLEGSGHPKERKGSYFFTEIRAGLATFFAMAYIISVNSNITSLTGGTCVCPAEDMQDHCANNVEYAMCTQEINRDIVTATAAIAALSTFCMGLFANLPIALAPGMGLNAYFAYTVVGVRGSGMVPYSTALTAVFVEGWVFLGLTFIGMRQWLARALPKSIKLATGVGIGLYLALIGLTYSAGIGLVQGATDTPIELAGCLEQDFDKETGLCMSSAKMRSPTMWIGIFCGGVMTALLMMYRIKGAVILGILLVSIISWPRTTPVTYFPYTELGTSKFDFFKQVVTFHPIKHTLLAQDWNLAGKGGEFGLAFITFLYVDILDTTGTMYSMARFAGAINEETQDFEGSAMAYMVDAISISIGSLLGSPPVTAFVESGAGISEGGKTGLTSCVTGIAFFIAVFFAPIFASIPPWATGCTLVIVGAMMAKAAADINWRYYGDAIPAFLTIAIMPFTYSIAYGLIAGITSYITLNGFAWCLEKITGGRIVPPNKDESDPWSWKLKGGFLPPWVNRAAHGKKDFWKDDEEYAEQRVASGEAVSFSSASEERVPLENEKGHEPTAAPMKSA</sequence>
<accession>A0ABQ8WIM5</accession>
<keyword evidence="3" id="KW-0813">Transport</keyword>
<feature type="transmembrane region" description="Helical" evidence="8">
    <location>
        <begin position="183"/>
        <end position="204"/>
    </location>
</feature>
<dbReference type="InterPro" id="IPR045018">
    <property type="entry name" value="Azg-like"/>
</dbReference>
<feature type="transmembrane region" description="Helical" evidence="8">
    <location>
        <begin position="433"/>
        <end position="451"/>
    </location>
</feature>
<keyword evidence="5 8" id="KW-1133">Transmembrane helix</keyword>
<evidence type="ECO:0000256" key="3">
    <source>
        <dbReference type="ARBA" id="ARBA00022448"/>
    </source>
</evidence>
<dbReference type="Proteomes" id="UP001220256">
    <property type="component" value="Unassembled WGS sequence"/>
</dbReference>
<feature type="transmembrane region" description="Helical" evidence="8">
    <location>
        <begin position="463"/>
        <end position="482"/>
    </location>
</feature>
<evidence type="ECO:0008006" key="11">
    <source>
        <dbReference type="Google" id="ProtNLM"/>
    </source>
</evidence>
<dbReference type="PANTHER" id="PTHR43337:SF1">
    <property type="entry name" value="XANTHINE_URACIL PERMEASE C887.17-RELATED"/>
    <property type="match status" value="1"/>
</dbReference>
<dbReference type="EMBL" id="JAPVEB010000003">
    <property type="protein sequence ID" value="KAJ5269682.1"/>
    <property type="molecule type" value="Genomic_DNA"/>
</dbReference>
<protein>
    <recommendedName>
        <fullName evidence="11">Xanthine/uracil permease</fullName>
    </recommendedName>
</protein>
<feature type="compositionally biased region" description="Basic and acidic residues" evidence="7">
    <location>
        <begin position="564"/>
        <end position="577"/>
    </location>
</feature>
<evidence type="ECO:0000256" key="6">
    <source>
        <dbReference type="ARBA" id="ARBA00023136"/>
    </source>
</evidence>
<dbReference type="PANTHER" id="PTHR43337">
    <property type="entry name" value="XANTHINE/URACIL PERMEASE C887.17-RELATED"/>
    <property type="match status" value="1"/>
</dbReference>
<dbReference type="InterPro" id="IPR006043">
    <property type="entry name" value="NCS2"/>
</dbReference>
<feature type="transmembrane region" description="Helical" evidence="8">
    <location>
        <begin position="99"/>
        <end position="126"/>
    </location>
</feature>
<evidence type="ECO:0000256" key="5">
    <source>
        <dbReference type="ARBA" id="ARBA00022989"/>
    </source>
</evidence>
<gene>
    <name evidence="9" type="ORF">N7505_005440</name>
</gene>
<feature type="region of interest" description="Disordered" evidence="7">
    <location>
        <begin position="557"/>
        <end position="586"/>
    </location>
</feature>
<keyword evidence="10" id="KW-1185">Reference proteome</keyword>
<comment type="subcellular location">
    <subcellularLocation>
        <location evidence="1">Endomembrane system</location>
        <topology evidence="1">Multi-pass membrane protein</topology>
    </subcellularLocation>
</comment>